<organism evidence="1 2">
    <name type="scientific">Neisseria canis</name>
    <dbReference type="NCBI Taxonomy" id="493"/>
    <lineage>
        <taxon>Bacteria</taxon>
        <taxon>Pseudomonadati</taxon>
        <taxon>Pseudomonadota</taxon>
        <taxon>Betaproteobacteria</taxon>
        <taxon>Neisseriales</taxon>
        <taxon>Neisseriaceae</taxon>
        <taxon>Neisseria</taxon>
    </lineage>
</organism>
<dbReference type="GO" id="GO:0046872">
    <property type="term" value="F:metal ion binding"/>
    <property type="evidence" value="ECO:0007669"/>
    <property type="project" value="InterPro"/>
</dbReference>
<dbReference type="InterPro" id="IPR036163">
    <property type="entry name" value="HMA_dom_sf"/>
</dbReference>
<name>A0A1X3D027_9NEIS</name>
<keyword evidence="2" id="KW-1185">Reference proteome</keyword>
<dbReference type="EMBL" id="LR134313">
    <property type="protein sequence ID" value="VEF02564.1"/>
    <property type="molecule type" value="Genomic_DNA"/>
</dbReference>
<dbReference type="STRING" id="493.BWD07_02940"/>
<dbReference type="OrthoDB" id="8603311at2"/>
<accession>A0A1X3D027</accession>
<dbReference type="KEGG" id="nci:NCTC10296_01860"/>
<dbReference type="Proteomes" id="UP000279284">
    <property type="component" value="Chromosome"/>
</dbReference>
<dbReference type="AlphaFoldDB" id="A0A1X3D027"/>
<reference evidence="1 2" key="1">
    <citation type="submission" date="2018-12" db="EMBL/GenBank/DDBJ databases">
        <authorList>
            <consortium name="Pathogen Informatics"/>
        </authorList>
    </citation>
    <scope>NUCLEOTIDE SEQUENCE [LARGE SCALE GENOMIC DNA]</scope>
    <source>
        <strain evidence="1 2">NCTC10296</strain>
    </source>
</reference>
<sequence length="67" mass="7292">MPQTKLQVNGMSSRDDAKKIIAKGETVENVRMVNANYETGVVVVTHFEGFDSATFKTAINELGFNAA</sequence>
<protein>
    <submittedName>
        <fullName evidence="1">Uncharacterized protein</fullName>
    </submittedName>
</protein>
<evidence type="ECO:0000313" key="1">
    <source>
        <dbReference type="EMBL" id="VEF02564.1"/>
    </source>
</evidence>
<proteinExistence type="predicted"/>
<evidence type="ECO:0000313" key="2">
    <source>
        <dbReference type="Proteomes" id="UP000279284"/>
    </source>
</evidence>
<gene>
    <name evidence="1" type="ORF">NCTC10296_01860</name>
</gene>
<dbReference type="Gene3D" id="3.30.70.100">
    <property type="match status" value="1"/>
</dbReference>
<dbReference type="SUPFAM" id="SSF55008">
    <property type="entry name" value="HMA, heavy metal-associated domain"/>
    <property type="match status" value="1"/>
</dbReference>